<comment type="caution">
    <text evidence="1">The sequence shown here is derived from an EMBL/GenBank/DDBJ whole genome shotgun (WGS) entry which is preliminary data.</text>
</comment>
<protein>
    <submittedName>
        <fullName evidence="1">Uncharacterized protein</fullName>
    </submittedName>
</protein>
<dbReference type="EMBL" id="MU151083">
    <property type="protein sequence ID" value="KAF9451575.1"/>
    <property type="molecule type" value="Genomic_DNA"/>
</dbReference>
<evidence type="ECO:0000313" key="2">
    <source>
        <dbReference type="Proteomes" id="UP000807342"/>
    </source>
</evidence>
<evidence type="ECO:0000313" key="1">
    <source>
        <dbReference type="EMBL" id="KAF9451575.1"/>
    </source>
</evidence>
<reference evidence="1" key="1">
    <citation type="submission" date="2020-11" db="EMBL/GenBank/DDBJ databases">
        <authorList>
            <consortium name="DOE Joint Genome Institute"/>
            <person name="Ahrendt S."/>
            <person name="Riley R."/>
            <person name="Andreopoulos W."/>
            <person name="Labutti K."/>
            <person name="Pangilinan J."/>
            <person name="Ruiz-Duenas F.J."/>
            <person name="Barrasa J.M."/>
            <person name="Sanchez-Garcia M."/>
            <person name="Camarero S."/>
            <person name="Miyauchi S."/>
            <person name="Serrano A."/>
            <person name="Linde D."/>
            <person name="Babiker R."/>
            <person name="Drula E."/>
            <person name="Ayuso-Fernandez I."/>
            <person name="Pacheco R."/>
            <person name="Padilla G."/>
            <person name="Ferreira P."/>
            <person name="Barriuso J."/>
            <person name="Kellner H."/>
            <person name="Castanera R."/>
            <person name="Alfaro M."/>
            <person name="Ramirez L."/>
            <person name="Pisabarro A.G."/>
            <person name="Kuo A."/>
            <person name="Tritt A."/>
            <person name="Lipzen A."/>
            <person name="He G."/>
            <person name="Yan M."/>
            <person name="Ng V."/>
            <person name="Cullen D."/>
            <person name="Martin F."/>
            <person name="Rosso M.-N."/>
            <person name="Henrissat B."/>
            <person name="Hibbett D."/>
            <person name="Martinez A.T."/>
            <person name="Grigoriev I.V."/>
        </authorList>
    </citation>
    <scope>NUCLEOTIDE SEQUENCE</scope>
    <source>
        <strain evidence="1">MF-IS2</strain>
    </source>
</reference>
<sequence length="54" mass="6283">MPPFNRKQVPRRVLYMTWTHSGVAGCHETSLTQMTDTQAILKTKQTICWFTLTK</sequence>
<dbReference type="AlphaFoldDB" id="A0A9P5XIZ5"/>
<gene>
    <name evidence="1" type="ORF">P691DRAFT_345985</name>
</gene>
<name>A0A9P5XIZ5_9AGAR</name>
<dbReference type="PROSITE" id="PS51257">
    <property type="entry name" value="PROKAR_LIPOPROTEIN"/>
    <property type="match status" value="1"/>
</dbReference>
<organism evidence="1 2">
    <name type="scientific">Macrolepiota fuliginosa MF-IS2</name>
    <dbReference type="NCBI Taxonomy" id="1400762"/>
    <lineage>
        <taxon>Eukaryota</taxon>
        <taxon>Fungi</taxon>
        <taxon>Dikarya</taxon>
        <taxon>Basidiomycota</taxon>
        <taxon>Agaricomycotina</taxon>
        <taxon>Agaricomycetes</taxon>
        <taxon>Agaricomycetidae</taxon>
        <taxon>Agaricales</taxon>
        <taxon>Agaricineae</taxon>
        <taxon>Agaricaceae</taxon>
        <taxon>Macrolepiota</taxon>
    </lineage>
</organism>
<proteinExistence type="predicted"/>
<dbReference type="Proteomes" id="UP000807342">
    <property type="component" value="Unassembled WGS sequence"/>
</dbReference>
<keyword evidence="2" id="KW-1185">Reference proteome</keyword>
<accession>A0A9P5XIZ5</accession>